<dbReference type="Pfam" id="PF00753">
    <property type="entry name" value="Lactamase_B"/>
    <property type="match status" value="1"/>
</dbReference>
<reference evidence="2 3" key="1">
    <citation type="submission" date="2018-05" db="EMBL/GenBank/DDBJ databases">
        <title>Genomic Encyclopedia of Type Strains, Phase IV (KMG-IV): sequencing the most valuable type-strain genomes for metagenomic binning, comparative biology and taxonomic classification.</title>
        <authorList>
            <person name="Goeker M."/>
        </authorList>
    </citation>
    <scope>NUCLEOTIDE SEQUENCE [LARGE SCALE GENOMIC DNA]</scope>
    <source>
        <strain evidence="2 3">DSM 22440</strain>
    </source>
</reference>
<organism evidence="2 3">
    <name type="scientific">Streptohalobacillus salinus</name>
    <dbReference type="NCBI Taxonomy" id="621096"/>
    <lineage>
        <taxon>Bacteria</taxon>
        <taxon>Bacillati</taxon>
        <taxon>Bacillota</taxon>
        <taxon>Bacilli</taxon>
        <taxon>Bacillales</taxon>
        <taxon>Bacillaceae</taxon>
        <taxon>Streptohalobacillus</taxon>
    </lineage>
</organism>
<dbReference type="InterPro" id="IPR001279">
    <property type="entry name" value="Metallo-B-lactamas"/>
</dbReference>
<keyword evidence="3" id="KW-1185">Reference proteome</keyword>
<evidence type="ECO:0000259" key="1">
    <source>
        <dbReference type="SMART" id="SM00849"/>
    </source>
</evidence>
<sequence length="308" mass="35113">MEAIEIIDVFDLDLPERTASYYLKGEVPTLIETSAAPSIPFLLQGLQKRNIDLDAIQYVIVTHIHLDHAGGVGLLLKWLPNATVIVHPRGLRHLVDPSRLIESAKMVYEEAFDPLFDPIIPVPKARIRSVKDGETLVIDADRMLTFYDTPGHAKHHLAIHDSKTNSIFTGDTLGTRYPQRFTQGTDFILPSTSPVDFDPDQMLSSMKRIRDLDVARIYFGHFGYSDEPIDVFHALSVWLQRFTKIAEAQYHHHKEESDEALVERIQEALFNKVETEVDYLDPGIFDYLKHDLHVNAQGLVHYYRAKSS</sequence>
<dbReference type="SUPFAM" id="SSF56281">
    <property type="entry name" value="Metallo-hydrolase/oxidoreductase"/>
    <property type="match status" value="1"/>
</dbReference>
<gene>
    <name evidence="2" type="ORF">DES38_101253</name>
</gene>
<dbReference type="PANTHER" id="PTHR42951">
    <property type="entry name" value="METALLO-BETA-LACTAMASE DOMAIN-CONTAINING"/>
    <property type="match status" value="1"/>
</dbReference>
<dbReference type="AlphaFoldDB" id="A0A2V3WHW5"/>
<name>A0A2V3WHW5_9BACI</name>
<protein>
    <submittedName>
        <fullName evidence="2">Metallo-beta-lactamase superfamily protein</fullName>
    </submittedName>
</protein>
<feature type="domain" description="Metallo-beta-lactamase" evidence="1">
    <location>
        <begin position="17"/>
        <end position="221"/>
    </location>
</feature>
<dbReference type="PANTHER" id="PTHR42951:SF22">
    <property type="entry name" value="METALLO BETA-LACTAMASE SUPERFAMILY LIPOPROTEIN"/>
    <property type="match status" value="1"/>
</dbReference>
<evidence type="ECO:0000313" key="3">
    <source>
        <dbReference type="Proteomes" id="UP000247922"/>
    </source>
</evidence>
<proteinExistence type="predicted"/>
<dbReference type="InterPro" id="IPR037482">
    <property type="entry name" value="ST1585_MBL-fold"/>
</dbReference>
<evidence type="ECO:0000313" key="2">
    <source>
        <dbReference type="EMBL" id="PXW93167.1"/>
    </source>
</evidence>
<accession>A0A2V3WHW5</accession>
<dbReference type="CDD" id="cd07726">
    <property type="entry name" value="ST1585-like_MBL-fold"/>
    <property type="match status" value="1"/>
</dbReference>
<dbReference type="InterPro" id="IPR036866">
    <property type="entry name" value="RibonucZ/Hydroxyglut_hydro"/>
</dbReference>
<dbReference type="EMBL" id="QJJR01000001">
    <property type="protein sequence ID" value="PXW93167.1"/>
    <property type="molecule type" value="Genomic_DNA"/>
</dbReference>
<dbReference type="SMART" id="SM00849">
    <property type="entry name" value="Lactamase_B"/>
    <property type="match status" value="1"/>
</dbReference>
<dbReference type="InterPro" id="IPR050855">
    <property type="entry name" value="NDM-1-like"/>
</dbReference>
<dbReference type="Gene3D" id="3.60.15.10">
    <property type="entry name" value="Ribonuclease Z/Hydroxyacylglutathione hydrolase-like"/>
    <property type="match status" value="1"/>
</dbReference>
<dbReference type="OrthoDB" id="9761531at2"/>
<dbReference type="RefSeq" id="WP_110250260.1">
    <property type="nucleotide sequence ID" value="NZ_QJJR01000001.1"/>
</dbReference>
<comment type="caution">
    <text evidence="2">The sequence shown here is derived from an EMBL/GenBank/DDBJ whole genome shotgun (WGS) entry which is preliminary data.</text>
</comment>
<dbReference type="Proteomes" id="UP000247922">
    <property type="component" value="Unassembled WGS sequence"/>
</dbReference>